<evidence type="ECO:0000313" key="1">
    <source>
        <dbReference type="EMBL" id="SPO24220.1"/>
    </source>
</evidence>
<dbReference type="EMBL" id="OOIN01000007">
    <property type="protein sequence ID" value="SPO24220.1"/>
    <property type="molecule type" value="Genomic_DNA"/>
</dbReference>
<dbReference type="AlphaFoldDB" id="A0A5C3E2B5"/>
<evidence type="ECO:0000313" key="2">
    <source>
        <dbReference type="Proteomes" id="UP000324022"/>
    </source>
</evidence>
<reference evidence="1 2" key="1">
    <citation type="submission" date="2018-03" db="EMBL/GenBank/DDBJ databases">
        <authorList>
            <person name="Guldener U."/>
        </authorList>
    </citation>
    <scope>NUCLEOTIDE SEQUENCE [LARGE SCALE GENOMIC DNA]</scope>
    <source>
        <strain evidence="1 2">NBRC100155</strain>
    </source>
</reference>
<gene>
    <name evidence="1" type="ORF">UTRI_03488</name>
</gene>
<organism evidence="1 2">
    <name type="scientific">Ustilago trichophora</name>
    <dbReference type="NCBI Taxonomy" id="86804"/>
    <lineage>
        <taxon>Eukaryota</taxon>
        <taxon>Fungi</taxon>
        <taxon>Dikarya</taxon>
        <taxon>Basidiomycota</taxon>
        <taxon>Ustilaginomycotina</taxon>
        <taxon>Ustilaginomycetes</taxon>
        <taxon>Ustilaginales</taxon>
        <taxon>Ustilaginaceae</taxon>
        <taxon>Ustilago</taxon>
    </lineage>
</organism>
<dbReference type="Proteomes" id="UP000324022">
    <property type="component" value="Unassembled WGS sequence"/>
</dbReference>
<keyword evidence="2" id="KW-1185">Reference proteome</keyword>
<sequence length="124" mass="13607">MFETRSGMLIRVARRVQIWSAQTASQLSRGSGSDACTRPLSSLVCWSPMYSSSLCEDDDHPHHKFCDEQEDLRGEEERRGGGAGTSVCESFVILAKRSASSDASGRRSLLAQVHTQSCVEIVLD</sequence>
<name>A0A5C3E2B5_9BASI</name>
<protein>
    <submittedName>
        <fullName evidence="1">Uncharacterized protein</fullName>
    </submittedName>
</protein>
<proteinExistence type="predicted"/>
<accession>A0A5C3E2B5</accession>